<organism evidence="8 9">
    <name type="scientific">Adineta steineri</name>
    <dbReference type="NCBI Taxonomy" id="433720"/>
    <lineage>
        <taxon>Eukaryota</taxon>
        <taxon>Metazoa</taxon>
        <taxon>Spiralia</taxon>
        <taxon>Gnathifera</taxon>
        <taxon>Rotifera</taxon>
        <taxon>Eurotatoria</taxon>
        <taxon>Bdelloidea</taxon>
        <taxon>Adinetida</taxon>
        <taxon>Adinetidae</taxon>
        <taxon>Adineta</taxon>
    </lineage>
</organism>
<keyword evidence="2" id="KW-0813">Transport</keyword>
<feature type="transmembrane region" description="Helical" evidence="7">
    <location>
        <begin position="176"/>
        <end position="194"/>
    </location>
</feature>
<evidence type="ECO:0000313" key="8">
    <source>
        <dbReference type="EMBL" id="CAF1084914.1"/>
    </source>
</evidence>
<dbReference type="Pfam" id="PF13520">
    <property type="entry name" value="AA_permease_2"/>
    <property type="match status" value="3"/>
</dbReference>
<feature type="transmembrane region" description="Helical" evidence="7">
    <location>
        <begin position="802"/>
        <end position="823"/>
    </location>
</feature>
<feature type="transmembrane region" description="Helical" evidence="7">
    <location>
        <begin position="84"/>
        <end position="110"/>
    </location>
</feature>
<keyword evidence="5 7" id="KW-0472">Membrane</keyword>
<dbReference type="GO" id="GO:0022857">
    <property type="term" value="F:transmembrane transporter activity"/>
    <property type="evidence" value="ECO:0007669"/>
    <property type="project" value="InterPro"/>
</dbReference>
<feature type="transmembrane region" description="Helical" evidence="7">
    <location>
        <begin position="52"/>
        <end position="72"/>
    </location>
</feature>
<evidence type="ECO:0000256" key="7">
    <source>
        <dbReference type="SAM" id="Phobius"/>
    </source>
</evidence>
<feature type="transmembrane region" description="Helical" evidence="7">
    <location>
        <begin position="843"/>
        <end position="864"/>
    </location>
</feature>
<dbReference type="PANTHER" id="PTHR45649">
    <property type="entry name" value="AMINO-ACID PERMEASE BAT1"/>
    <property type="match status" value="1"/>
</dbReference>
<evidence type="ECO:0000256" key="3">
    <source>
        <dbReference type="ARBA" id="ARBA00022692"/>
    </source>
</evidence>
<feature type="transmembrane region" description="Helical" evidence="7">
    <location>
        <begin position="392"/>
        <end position="410"/>
    </location>
</feature>
<feature type="transmembrane region" description="Helical" evidence="7">
    <location>
        <begin position="876"/>
        <end position="895"/>
    </location>
</feature>
<dbReference type="EMBL" id="CAJNOE010000245">
    <property type="protein sequence ID" value="CAF1084914.1"/>
    <property type="molecule type" value="Genomic_DNA"/>
</dbReference>
<feature type="transmembrane region" description="Helical" evidence="7">
    <location>
        <begin position="283"/>
        <end position="305"/>
    </location>
</feature>
<evidence type="ECO:0000313" key="9">
    <source>
        <dbReference type="Proteomes" id="UP000663860"/>
    </source>
</evidence>
<dbReference type="PANTHER" id="PTHR45649:SF26">
    <property type="entry name" value="OS04G0435100 PROTEIN"/>
    <property type="match status" value="1"/>
</dbReference>
<feature type="transmembrane region" description="Helical" evidence="7">
    <location>
        <begin position="343"/>
        <end position="361"/>
    </location>
</feature>
<feature type="transmembrane region" description="Helical" evidence="7">
    <location>
        <begin position="566"/>
        <end position="585"/>
    </location>
</feature>
<feature type="transmembrane region" description="Helical" evidence="7">
    <location>
        <begin position="244"/>
        <end position="263"/>
    </location>
</feature>
<comment type="caution">
    <text evidence="8">The sequence shown here is derived from an EMBL/GenBank/DDBJ whole genome shotgun (WGS) entry which is preliminary data.</text>
</comment>
<feature type="region of interest" description="Disordered" evidence="6">
    <location>
        <begin position="1"/>
        <end position="33"/>
    </location>
</feature>
<feature type="transmembrane region" description="Helical" evidence="7">
    <location>
        <begin position="647"/>
        <end position="668"/>
    </location>
</feature>
<feature type="transmembrane region" description="Helical" evidence="7">
    <location>
        <begin position="777"/>
        <end position="795"/>
    </location>
</feature>
<evidence type="ECO:0000256" key="5">
    <source>
        <dbReference type="ARBA" id="ARBA00023136"/>
    </source>
</evidence>
<comment type="subcellular location">
    <subcellularLocation>
        <location evidence="1">Membrane</location>
        <topology evidence="1">Multi-pass membrane protein</topology>
    </subcellularLocation>
</comment>
<feature type="transmembrane region" description="Helical" evidence="7">
    <location>
        <begin position="122"/>
        <end position="142"/>
    </location>
</feature>
<protein>
    <submittedName>
        <fullName evidence="8">Uncharacterized protein</fullName>
    </submittedName>
</protein>
<gene>
    <name evidence="8" type="ORF">IZO911_LOCUS22170</name>
</gene>
<dbReference type="Proteomes" id="UP000663860">
    <property type="component" value="Unassembled WGS sequence"/>
</dbReference>
<proteinExistence type="predicted"/>
<sequence>MSSFESSSSMNIPPQTKSDYENAEEEKQEASDVRHLEEMGYKQELHRGFSSFMSFAFCFTSTSVVVSIALSFDYTLKTGGSGVAVWSWVIGSLFTILVAYCLAEICSVYPNAGSVYHWSGQLAPAASAPLLSYFCGWLSFVGNVTGDASYSYGFVYILNAIIMLHDKPSLSTTDQVLISIIILFTWSAVNTLRINQQGWLNNLSTIFQLSATLIIVIVLFIMTPKHATVHDVFFSTYNGTGFPFVYVCCISILSTLFSLSGYADSANLAEETKDARRTAPKEIVLTCICSAIAGFIYLLAVLFTIPNVAQFVKDNEENENENGDTLDDTVATFKLALSYHGTLILTILLLISFYFAGVASITSTTRLYFSLARDGIFPLSHYFRWIYEGTKAPLAAIISVFVINSILLLFQLISTTAFNAFITLSTSSLQISYLIPVLLRCTTARKTFVLGEFNLGRFSIPIAIISSVWLTITSIILCLPQEYPMTWKNMNYSSVAIVGVLFLAGIYWFVSARYWFTGPKRTDLDTTPLLSGHVTNENVASRINNEENENENGDTLDDTVATFKLALSYHGTLILTILLLISFYFAGVASITSTTRLYFSLARDGIFPLSHYFRWIYEGTKAPLAAIISVFVINSILLLFQLISTTAFNAFITLSTSSLQISYLIPVLLRCTTARKTFVLGEFNLGRLSIPIAIISSIWLTITSIILCLPQKYPMTWKNMNYSIVAIVGVLFLAGIYWFVSARYWFSGPKRIDLDTTPLLSGHVTNENVASRIRTKAPLAAIISVFVINSILLLFQLISTTAFNAFITLSTSSLQISYLIPVLLRCTTARKTFVLGEFNLGRLSIPIAIISSIWLTITSIILCLPQEYPMTWKNMNYSIVAIVGVLFLAGIYWFVSARYWFTGPKRIDLDTTPLLSGHATNENVVSRISSSEGI</sequence>
<evidence type="ECO:0000256" key="2">
    <source>
        <dbReference type="ARBA" id="ARBA00022448"/>
    </source>
</evidence>
<dbReference type="AlphaFoldDB" id="A0A814N069"/>
<feature type="transmembrane region" description="Helical" evidence="7">
    <location>
        <begin position="622"/>
        <end position="640"/>
    </location>
</feature>
<dbReference type="InterPro" id="IPR002293">
    <property type="entry name" value="AA/rel_permease1"/>
</dbReference>
<dbReference type="GO" id="GO:0016020">
    <property type="term" value="C:membrane"/>
    <property type="evidence" value="ECO:0007669"/>
    <property type="project" value="UniProtKB-SubCell"/>
</dbReference>
<keyword evidence="4 7" id="KW-1133">Transmembrane helix</keyword>
<feature type="transmembrane region" description="Helical" evidence="7">
    <location>
        <begin position="491"/>
        <end position="510"/>
    </location>
</feature>
<feature type="transmembrane region" description="Helical" evidence="7">
    <location>
        <begin position="206"/>
        <end position="223"/>
    </location>
</feature>
<evidence type="ECO:0000256" key="1">
    <source>
        <dbReference type="ARBA" id="ARBA00004141"/>
    </source>
</evidence>
<feature type="transmembrane region" description="Helical" evidence="7">
    <location>
        <begin position="458"/>
        <end position="479"/>
    </location>
</feature>
<name>A0A814N069_9BILA</name>
<feature type="transmembrane region" description="Helical" evidence="7">
    <location>
        <begin position="721"/>
        <end position="740"/>
    </location>
</feature>
<feature type="transmembrane region" description="Helical" evidence="7">
    <location>
        <begin position="148"/>
        <end position="164"/>
    </location>
</feature>
<dbReference type="Gene3D" id="1.20.1740.10">
    <property type="entry name" value="Amino acid/polyamine transporter I"/>
    <property type="match status" value="2"/>
</dbReference>
<accession>A0A814N069</accession>
<evidence type="ECO:0000256" key="4">
    <source>
        <dbReference type="ARBA" id="ARBA00022989"/>
    </source>
</evidence>
<keyword evidence="3 7" id="KW-0812">Transmembrane</keyword>
<evidence type="ECO:0000256" key="6">
    <source>
        <dbReference type="SAM" id="MobiDB-lite"/>
    </source>
</evidence>
<reference evidence="8" key="1">
    <citation type="submission" date="2021-02" db="EMBL/GenBank/DDBJ databases">
        <authorList>
            <person name="Nowell W R."/>
        </authorList>
    </citation>
    <scope>NUCLEOTIDE SEQUENCE</scope>
</reference>
<feature type="transmembrane region" description="Helical" evidence="7">
    <location>
        <begin position="688"/>
        <end position="709"/>
    </location>
</feature>